<evidence type="ECO:0000256" key="16">
    <source>
        <dbReference type="RuleBase" id="RU003404"/>
    </source>
</evidence>
<name>D2DVZ6_QUAQU</name>
<feature type="transmembrane region" description="Helical" evidence="16">
    <location>
        <begin position="12"/>
        <end position="36"/>
    </location>
</feature>
<keyword evidence="7" id="KW-0999">Mitochondrion inner membrane</keyword>
<keyword evidence="11 16" id="KW-0520">NAD</keyword>
<keyword evidence="5" id="KW-0679">Respiratory chain</keyword>
<evidence type="ECO:0000256" key="8">
    <source>
        <dbReference type="ARBA" id="ARBA00022967"/>
    </source>
</evidence>
<keyword evidence="6 16" id="KW-0812">Transmembrane</keyword>
<keyword evidence="13 16" id="KW-0496">Mitochondrion</keyword>
<keyword evidence="8" id="KW-1278">Translocase</keyword>
<dbReference type="InterPro" id="IPR003945">
    <property type="entry name" value="NU5C-like"/>
</dbReference>
<dbReference type="GO" id="GO:0008137">
    <property type="term" value="F:NADH dehydrogenase (ubiquinone) activity"/>
    <property type="evidence" value="ECO:0007669"/>
    <property type="project" value="UniProtKB-EC"/>
</dbReference>
<feature type="transmembrane region" description="Helical" evidence="16">
    <location>
        <begin position="378"/>
        <end position="400"/>
    </location>
</feature>
<keyword evidence="9" id="KW-0249">Electron transport</keyword>
<keyword evidence="10 16" id="KW-1133">Transmembrane helix</keyword>
<accession>D2DVZ6</accession>
<dbReference type="GO" id="GO:0003954">
    <property type="term" value="F:NADH dehydrogenase activity"/>
    <property type="evidence" value="ECO:0007669"/>
    <property type="project" value="TreeGrafter"/>
</dbReference>
<evidence type="ECO:0000256" key="10">
    <source>
        <dbReference type="ARBA" id="ARBA00022989"/>
    </source>
</evidence>
<gene>
    <name evidence="20" type="primary">ND5</name>
</gene>
<feature type="transmembrane region" description="Helical" evidence="16">
    <location>
        <begin position="95"/>
        <end position="112"/>
    </location>
</feature>
<evidence type="ECO:0000313" key="20">
    <source>
        <dbReference type="EMBL" id="ACQ91028.1"/>
    </source>
</evidence>
<feature type="transmembrane region" description="Helical" evidence="16">
    <location>
        <begin position="62"/>
        <end position="83"/>
    </location>
</feature>
<evidence type="ECO:0000256" key="3">
    <source>
        <dbReference type="ARBA" id="ARBA00021096"/>
    </source>
</evidence>
<evidence type="ECO:0000256" key="14">
    <source>
        <dbReference type="ARBA" id="ARBA00023136"/>
    </source>
</evidence>
<evidence type="ECO:0000259" key="17">
    <source>
        <dbReference type="Pfam" id="PF00361"/>
    </source>
</evidence>
<proteinExistence type="inferred from homology"/>
<dbReference type="Pfam" id="PF06455">
    <property type="entry name" value="NADH5_C"/>
    <property type="match status" value="1"/>
</dbReference>
<feature type="transmembrane region" description="Helical" evidence="16">
    <location>
        <begin position="243"/>
        <end position="265"/>
    </location>
</feature>
<feature type="transmembrane region" description="Helical" evidence="16">
    <location>
        <begin position="421"/>
        <end position="443"/>
    </location>
</feature>
<feature type="transmembrane region" description="Helical" evidence="16">
    <location>
        <begin position="498"/>
        <end position="517"/>
    </location>
</feature>
<evidence type="ECO:0000256" key="11">
    <source>
        <dbReference type="ARBA" id="ARBA00023027"/>
    </source>
</evidence>
<dbReference type="GO" id="GO:0015990">
    <property type="term" value="P:electron transport coupled proton transport"/>
    <property type="evidence" value="ECO:0007669"/>
    <property type="project" value="TreeGrafter"/>
</dbReference>
<feature type="transmembrane region" description="Helical" evidence="16">
    <location>
        <begin position="219"/>
        <end position="237"/>
    </location>
</feature>
<feature type="transmembrane region" description="Helical" evidence="16">
    <location>
        <begin position="277"/>
        <end position="299"/>
    </location>
</feature>
<dbReference type="GO" id="GO:0005743">
    <property type="term" value="C:mitochondrial inner membrane"/>
    <property type="evidence" value="ECO:0007669"/>
    <property type="project" value="UniProtKB-SubCell"/>
</dbReference>
<protein>
    <recommendedName>
        <fullName evidence="3 16">NADH-ubiquinone oxidoreductase chain 5</fullName>
        <ecNumber evidence="2 16">7.1.1.2</ecNumber>
    </recommendedName>
</protein>
<feature type="domain" description="NADH-Ubiquinone oxidoreductase (complex I) chain 5 N-terminal" evidence="18">
    <location>
        <begin position="52"/>
        <end position="93"/>
    </location>
</feature>
<evidence type="ECO:0000259" key="18">
    <source>
        <dbReference type="Pfam" id="PF00662"/>
    </source>
</evidence>
<dbReference type="InterPro" id="IPR001750">
    <property type="entry name" value="ND/Mrp_TM"/>
</dbReference>
<comment type="function">
    <text evidence="16">Core subunit of the mitochondrial membrane respiratory chain NADH dehydrogenase (Complex I) which catalyzes electron transfer from NADH through the respiratory chain, using ubiquinone as an electron acceptor. Essential for the catalytic activity and assembly of complex I.</text>
</comment>
<dbReference type="AlphaFoldDB" id="D2DVZ6"/>
<dbReference type="EC" id="7.1.1.2" evidence="2 16"/>
<feature type="transmembrane region" description="Helical" evidence="16">
    <location>
        <begin position="336"/>
        <end position="358"/>
    </location>
</feature>
<dbReference type="InterPro" id="IPR001516">
    <property type="entry name" value="Proton_antipo_N"/>
</dbReference>
<feature type="transmembrane region" description="Helical" evidence="16">
    <location>
        <begin position="180"/>
        <end position="198"/>
    </location>
</feature>
<reference evidence="20" key="1">
    <citation type="journal article" date="2009" name="Genetics">
        <title>Comparative mitochondrial genomics of freshwater mussels (Bivalvia: Unionoida) with doubly uniparental inheritance of mtDNA: gender-specific open reading frames and putative origins of replication.</title>
        <authorList>
            <person name="Breton S."/>
            <person name="Beaupre H.D."/>
            <person name="Stewart D.T."/>
            <person name="Piontkivska H."/>
            <person name="Karmakar M."/>
            <person name="Bogan A.E."/>
            <person name="Blier P.U."/>
            <person name="Hoeh W.R."/>
        </authorList>
    </citation>
    <scope>NUCLEOTIDE SEQUENCE</scope>
    <source>
        <strain evidence="20">H1774g</strain>
    </source>
</reference>
<feature type="transmembrane region" description="Helical" evidence="16">
    <location>
        <begin position="455"/>
        <end position="478"/>
    </location>
</feature>
<feature type="transmembrane region" description="Helical" evidence="16">
    <location>
        <begin position="561"/>
        <end position="588"/>
    </location>
</feature>
<dbReference type="InterPro" id="IPR010934">
    <property type="entry name" value="NADH_DH_su5_C"/>
</dbReference>
<comment type="catalytic activity">
    <reaction evidence="15 16">
        <text>a ubiquinone + NADH + 5 H(+)(in) = a ubiquinol + NAD(+) + 4 H(+)(out)</text>
        <dbReference type="Rhea" id="RHEA:29091"/>
        <dbReference type="Rhea" id="RHEA-COMP:9565"/>
        <dbReference type="Rhea" id="RHEA-COMP:9566"/>
        <dbReference type="ChEBI" id="CHEBI:15378"/>
        <dbReference type="ChEBI" id="CHEBI:16389"/>
        <dbReference type="ChEBI" id="CHEBI:17976"/>
        <dbReference type="ChEBI" id="CHEBI:57540"/>
        <dbReference type="ChEBI" id="CHEBI:57945"/>
        <dbReference type="EC" id="7.1.1.2"/>
    </reaction>
</comment>
<comment type="subcellular location">
    <subcellularLocation>
        <location evidence="1">Mitochondrion inner membrane</location>
        <topology evidence="1">Multi-pass membrane protein</topology>
    </subcellularLocation>
</comment>
<comment type="similarity">
    <text evidence="16">Belongs to the complex I subunit 5 family.</text>
</comment>
<keyword evidence="12 16" id="KW-0830">Ubiquinone</keyword>
<evidence type="ECO:0000259" key="19">
    <source>
        <dbReference type="Pfam" id="PF06455"/>
    </source>
</evidence>
<evidence type="ECO:0000256" key="4">
    <source>
        <dbReference type="ARBA" id="ARBA00022448"/>
    </source>
</evidence>
<evidence type="ECO:0000256" key="5">
    <source>
        <dbReference type="ARBA" id="ARBA00022660"/>
    </source>
</evidence>
<dbReference type="Pfam" id="PF00662">
    <property type="entry name" value="Proton_antipo_N"/>
    <property type="match status" value="1"/>
</dbReference>
<evidence type="ECO:0000256" key="9">
    <source>
        <dbReference type="ARBA" id="ARBA00022982"/>
    </source>
</evidence>
<evidence type="ECO:0000256" key="6">
    <source>
        <dbReference type="ARBA" id="ARBA00022692"/>
    </source>
</evidence>
<organism evidence="20">
    <name type="scientific">Quadrula quadrula</name>
    <name type="common">Mapleleaf mussel</name>
    <dbReference type="NCBI Taxonomy" id="52372"/>
    <lineage>
        <taxon>Eukaryota</taxon>
        <taxon>Metazoa</taxon>
        <taxon>Spiralia</taxon>
        <taxon>Lophotrochozoa</taxon>
        <taxon>Mollusca</taxon>
        <taxon>Bivalvia</taxon>
        <taxon>Autobranchia</taxon>
        <taxon>Heteroconchia</taxon>
        <taxon>Palaeoheterodonta</taxon>
        <taxon>Unionida</taxon>
        <taxon>Unionoidea</taxon>
        <taxon>Unionidae</taxon>
        <taxon>Ambleminae</taxon>
        <taxon>Quadrulini</taxon>
        <taxon>Quadrula</taxon>
    </lineage>
</organism>
<evidence type="ECO:0000256" key="1">
    <source>
        <dbReference type="ARBA" id="ARBA00004448"/>
    </source>
</evidence>
<dbReference type="PRINTS" id="PR01434">
    <property type="entry name" value="NADHDHGNASE5"/>
</dbReference>
<keyword evidence="14 16" id="KW-0472">Membrane</keyword>
<evidence type="ECO:0000256" key="7">
    <source>
        <dbReference type="ARBA" id="ARBA00022792"/>
    </source>
</evidence>
<evidence type="ECO:0000256" key="2">
    <source>
        <dbReference type="ARBA" id="ARBA00012944"/>
    </source>
</evidence>
<keyword evidence="4 16" id="KW-0813">Transport</keyword>
<dbReference type="Pfam" id="PF00361">
    <property type="entry name" value="Proton_antipo_M"/>
    <property type="match status" value="1"/>
</dbReference>
<dbReference type="PANTHER" id="PTHR42829:SF2">
    <property type="entry name" value="NADH-UBIQUINONE OXIDOREDUCTASE CHAIN 5"/>
    <property type="match status" value="1"/>
</dbReference>
<dbReference type="EMBL" id="FJ809751">
    <property type="protein sequence ID" value="ACQ91028.1"/>
    <property type="molecule type" value="Genomic_DNA"/>
</dbReference>
<feature type="domain" description="NADH dehydrogenase subunit 5 C-terminal" evidence="19">
    <location>
        <begin position="400"/>
        <end position="585"/>
    </location>
</feature>
<feature type="domain" description="NADH:quinone oxidoreductase/Mrp antiporter transmembrane" evidence="17">
    <location>
        <begin position="114"/>
        <end position="379"/>
    </location>
</feature>
<evidence type="ECO:0000256" key="13">
    <source>
        <dbReference type="ARBA" id="ARBA00023128"/>
    </source>
</evidence>
<sequence length="589" mass="64137">MVDLVLDKASLKLLMFGSFFLLVGVTSVVMVLMGVLGDSFIVEWEFIGGYGVNMGVCVLVDMLSVLFFCLVCIISGCVFIFSVSYMEGDKYPESFCCLTVCFVIAMSVLIFVPHLVFLLVGWDLLGVISFLLVIHYKNKSSVGAGMLTILVNRIGDVFLLISVSFLASFGDLAVLSTSQWGVVGSGVVSILLVMAALTKSAQLPFSAWLPAAMAAPMPISALVHSSTLVTAGVYLLFRYYHLFVVWDGVLVLLSKVGCLTLLMASLGASLELDVKKLIALSTLSHLGFMVYVLGIGYPVFSIFHLFSHALFKSLLFMCVGDFVHRGGVSLQDIRQLCGVGWGSSALLTSCVVVGFSSLCGVPYLGGFYSKHAILESSIVVFGGAFEVLCLLVSAGVSYYYSVRFLLQVVFGVPGEQCYLKSGFFTLWAPMVLLAIGSITFGYVMEHVLVEFCGVFSISFSLKMMLLMVVWLGVVVAVIDKFVGVYESGDALWVGQSRVWRFLSAIKVFLGSMWFFQWSPLVVPKLWFCGGSMVVSALESGWMEVLGGQGVFSWFSMLSMKLFSLECVSVLVVLRFGVMTGMLVLFLLFN</sequence>
<dbReference type="GO" id="GO:0042773">
    <property type="term" value="P:ATP synthesis coupled electron transport"/>
    <property type="evidence" value="ECO:0007669"/>
    <property type="project" value="InterPro"/>
</dbReference>
<evidence type="ECO:0000256" key="15">
    <source>
        <dbReference type="ARBA" id="ARBA00049551"/>
    </source>
</evidence>
<dbReference type="PANTHER" id="PTHR42829">
    <property type="entry name" value="NADH-UBIQUINONE OXIDOREDUCTASE CHAIN 5"/>
    <property type="match status" value="1"/>
</dbReference>
<geneLocation type="mitochondrion" evidence="20"/>
<evidence type="ECO:0000256" key="12">
    <source>
        <dbReference type="ARBA" id="ARBA00023075"/>
    </source>
</evidence>